<dbReference type="PANTHER" id="PTHR36766:SF64">
    <property type="entry name" value="OS12G0206100 PROTEIN"/>
    <property type="match status" value="1"/>
</dbReference>
<reference evidence="2 3" key="1">
    <citation type="submission" date="2024-02" db="EMBL/GenBank/DDBJ databases">
        <title>High-quality chromosome-scale genome assembly of Pensacola bahiagrass (Paspalum notatum Flugge var. saurae).</title>
        <authorList>
            <person name="Vega J.M."/>
            <person name="Podio M."/>
            <person name="Orjuela J."/>
            <person name="Siena L.A."/>
            <person name="Pessino S.C."/>
            <person name="Combes M.C."/>
            <person name="Mariac C."/>
            <person name="Albertini E."/>
            <person name="Pupilli F."/>
            <person name="Ortiz J.P.A."/>
            <person name="Leblanc O."/>
        </authorList>
    </citation>
    <scope>NUCLEOTIDE SEQUENCE [LARGE SCALE GENOMIC DNA]</scope>
    <source>
        <strain evidence="2">R1</strain>
        <tissue evidence="2">Leaf</tissue>
    </source>
</reference>
<dbReference type="AlphaFoldDB" id="A0AAQ3UIC1"/>
<dbReference type="EMBL" id="CP144753">
    <property type="protein sequence ID" value="WVZ91853.1"/>
    <property type="molecule type" value="Genomic_DNA"/>
</dbReference>
<evidence type="ECO:0000313" key="3">
    <source>
        <dbReference type="Proteomes" id="UP001341281"/>
    </source>
</evidence>
<protein>
    <recommendedName>
        <fullName evidence="1">NB-ARC domain-containing protein</fullName>
    </recommendedName>
</protein>
<proteinExistence type="predicted"/>
<name>A0AAQ3UIC1_PASNO</name>
<gene>
    <name evidence="2" type="ORF">U9M48_037974</name>
</gene>
<evidence type="ECO:0000259" key="1">
    <source>
        <dbReference type="Pfam" id="PF00931"/>
    </source>
</evidence>
<dbReference type="SUPFAM" id="SSF52540">
    <property type="entry name" value="P-loop containing nucleoside triphosphate hydrolases"/>
    <property type="match status" value="1"/>
</dbReference>
<feature type="domain" description="NB-ARC" evidence="1">
    <location>
        <begin position="36"/>
        <end position="97"/>
    </location>
</feature>
<accession>A0AAQ3UIC1</accession>
<dbReference type="PANTHER" id="PTHR36766">
    <property type="entry name" value="PLANT BROAD-SPECTRUM MILDEW RESISTANCE PROTEIN RPW8"/>
    <property type="match status" value="1"/>
</dbReference>
<dbReference type="Gene3D" id="3.40.50.300">
    <property type="entry name" value="P-loop containing nucleotide triphosphate hydrolases"/>
    <property type="match status" value="1"/>
</dbReference>
<dbReference type="Proteomes" id="UP001341281">
    <property type="component" value="Chromosome 09"/>
</dbReference>
<organism evidence="2 3">
    <name type="scientific">Paspalum notatum var. saurae</name>
    <dbReference type="NCBI Taxonomy" id="547442"/>
    <lineage>
        <taxon>Eukaryota</taxon>
        <taxon>Viridiplantae</taxon>
        <taxon>Streptophyta</taxon>
        <taxon>Embryophyta</taxon>
        <taxon>Tracheophyta</taxon>
        <taxon>Spermatophyta</taxon>
        <taxon>Magnoliopsida</taxon>
        <taxon>Liliopsida</taxon>
        <taxon>Poales</taxon>
        <taxon>Poaceae</taxon>
        <taxon>PACMAD clade</taxon>
        <taxon>Panicoideae</taxon>
        <taxon>Andropogonodae</taxon>
        <taxon>Paspaleae</taxon>
        <taxon>Paspalinae</taxon>
        <taxon>Paspalum</taxon>
    </lineage>
</organism>
<dbReference type="Pfam" id="PF00931">
    <property type="entry name" value="NB-ARC"/>
    <property type="match status" value="1"/>
</dbReference>
<keyword evidence="3" id="KW-1185">Reference proteome</keyword>
<dbReference type="InterPro" id="IPR027417">
    <property type="entry name" value="P-loop_NTPase"/>
</dbReference>
<dbReference type="InterPro" id="IPR002182">
    <property type="entry name" value="NB-ARC"/>
</dbReference>
<dbReference type="GO" id="GO:0043531">
    <property type="term" value="F:ADP binding"/>
    <property type="evidence" value="ECO:0007669"/>
    <property type="project" value="InterPro"/>
</dbReference>
<sequence>MKRFDLVVRAEAPPQLLPRQTHPVLDMSMDIFGRDDDKEVVVKLLLDQEGQLDVQVLPIIGMGGVGKTMLAKLVNDSRVLKHFEMKMWHCVSDNSSMLSGMSHLLFVANSVIDLTREIASEAAKGSYSCLMIPKQVGGRSKAATVFFYWWIRKHDNCHKSKPTSAEIMGTLPPREVVCLSEYDSWELFSKKAFSKGVQEQAMSFLQDVNVDFFYDCVFGYHTVGCKMHDLMHDLAKDISVECANTMELIQGKKLIQHVHHMQISSCELENISGLLKGASSLRTLLTQSGHQNIKNLKMMSLRALRCKDPSIIRS</sequence>
<evidence type="ECO:0000313" key="2">
    <source>
        <dbReference type="EMBL" id="WVZ91853.1"/>
    </source>
</evidence>